<organism evidence="6 7">
    <name type="scientific">Stylosanthes scabra</name>
    <dbReference type="NCBI Taxonomy" id="79078"/>
    <lineage>
        <taxon>Eukaryota</taxon>
        <taxon>Viridiplantae</taxon>
        <taxon>Streptophyta</taxon>
        <taxon>Embryophyta</taxon>
        <taxon>Tracheophyta</taxon>
        <taxon>Spermatophyta</taxon>
        <taxon>Magnoliopsida</taxon>
        <taxon>eudicotyledons</taxon>
        <taxon>Gunneridae</taxon>
        <taxon>Pentapetalae</taxon>
        <taxon>rosids</taxon>
        <taxon>fabids</taxon>
        <taxon>Fabales</taxon>
        <taxon>Fabaceae</taxon>
        <taxon>Papilionoideae</taxon>
        <taxon>50 kb inversion clade</taxon>
        <taxon>dalbergioids sensu lato</taxon>
        <taxon>Dalbergieae</taxon>
        <taxon>Pterocarpus clade</taxon>
        <taxon>Stylosanthes</taxon>
    </lineage>
</organism>
<comment type="similarity">
    <text evidence="1">Belongs to the peptidase S28 family.</text>
</comment>
<dbReference type="PANTHER" id="PTHR11010">
    <property type="entry name" value="PROTEASE S28 PRO-X CARBOXYPEPTIDASE-RELATED"/>
    <property type="match status" value="1"/>
</dbReference>
<dbReference type="InterPro" id="IPR008758">
    <property type="entry name" value="Peptidase_S28"/>
</dbReference>
<dbReference type="Proteomes" id="UP001341840">
    <property type="component" value="Unassembled WGS sequence"/>
</dbReference>
<comment type="caution">
    <text evidence="6">The sequence shown here is derived from an EMBL/GenBank/DDBJ whole genome shotgun (WGS) entry which is preliminary data.</text>
</comment>
<dbReference type="Gene3D" id="1.20.120.980">
    <property type="entry name" value="Serine carboxypeptidase S28, SKS domain"/>
    <property type="match status" value="1"/>
</dbReference>
<keyword evidence="3" id="KW-0732">Signal</keyword>
<dbReference type="SUPFAM" id="SSF53474">
    <property type="entry name" value="alpha/beta-Hydrolases"/>
    <property type="match status" value="1"/>
</dbReference>
<evidence type="ECO:0000256" key="4">
    <source>
        <dbReference type="ARBA" id="ARBA00022801"/>
    </source>
</evidence>
<dbReference type="InterPro" id="IPR042269">
    <property type="entry name" value="Ser_carbopepase_S28_SKS"/>
</dbReference>
<name>A0ABU6U2U2_9FABA</name>
<evidence type="ECO:0000256" key="1">
    <source>
        <dbReference type="ARBA" id="ARBA00011079"/>
    </source>
</evidence>
<evidence type="ECO:0000256" key="2">
    <source>
        <dbReference type="ARBA" id="ARBA00022670"/>
    </source>
</evidence>
<protein>
    <recommendedName>
        <fullName evidence="8">Lysosomal Pro-X carboxypeptidase</fullName>
    </recommendedName>
</protein>
<keyword evidence="5" id="KW-0325">Glycoprotein</keyword>
<dbReference type="Gene3D" id="3.40.50.1820">
    <property type="entry name" value="alpha/beta hydrolase"/>
    <property type="match status" value="1"/>
</dbReference>
<evidence type="ECO:0000256" key="3">
    <source>
        <dbReference type="ARBA" id="ARBA00022729"/>
    </source>
</evidence>
<proteinExistence type="inferred from homology"/>
<accession>A0ABU6U2U2</accession>
<gene>
    <name evidence="6" type="ORF">PIB30_005666</name>
</gene>
<evidence type="ECO:0000256" key="5">
    <source>
        <dbReference type="ARBA" id="ARBA00023180"/>
    </source>
</evidence>
<keyword evidence="7" id="KW-1185">Reference proteome</keyword>
<sequence length="420" mass="47405">MMSFKYWGGAKSGAPIFAWLGAEQSLDMEFNAGGFPKDNAPHFNALLLYIEHRYYGESFPFGSYKEAMRNASTRGYLNSAQALADYAAILVHIKKTLNAHNSPIIVYGGSYGGMLAAWFRLKYPHIALGALASSAPLLYFDGVAPKHGYYYVVTRDFRETSESCYRTIRKSWYKIDEIAKKPHGLSNLSNRFRSCKKLRKVEVLKDYLDTMYDTAAQYNAALVERLCGAIDEAAKNKTDIIGQIFEAVVAYHDGIDSSCYYDINTFDDPNEQSHDELAWNWQRCSEMVMPIGVDEDDSMFQPRRFSMKGFINSCKQQYGIIPQPHWVTTYYGGQDMKLVFKRFASNIIFSNGLKDPYSSGGVLESLSDSLIAVSTVNGSHCLDILKAGESDPQWLVDQRHIEVNIIGSWIAQHQVDRLIS</sequence>
<dbReference type="EMBL" id="JASCZI010120840">
    <property type="protein sequence ID" value="MED6155462.1"/>
    <property type="molecule type" value="Genomic_DNA"/>
</dbReference>
<dbReference type="InterPro" id="IPR029058">
    <property type="entry name" value="AB_hydrolase_fold"/>
</dbReference>
<reference evidence="6 7" key="1">
    <citation type="journal article" date="2023" name="Plants (Basel)">
        <title>Bridging the Gap: Combining Genomics and Transcriptomics Approaches to Understand Stylosanthes scabra, an Orphan Legume from the Brazilian Caatinga.</title>
        <authorList>
            <person name="Ferreira-Neto J.R.C."/>
            <person name="da Silva M.D."/>
            <person name="Binneck E."/>
            <person name="de Melo N.F."/>
            <person name="da Silva R.H."/>
            <person name="de Melo A.L.T.M."/>
            <person name="Pandolfi V."/>
            <person name="Bustamante F.O."/>
            <person name="Brasileiro-Vidal A.C."/>
            <person name="Benko-Iseppon A.M."/>
        </authorList>
    </citation>
    <scope>NUCLEOTIDE SEQUENCE [LARGE SCALE GENOMIC DNA]</scope>
    <source>
        <tissue evidence="6">Leaves</tissue>
    </source>
</reference>
<keyword evidence="4" id="KW-0378">Hydrolase</keyword>
<evidence type="ECO:0000313" key="6">
    <source>
        <dbReference type="EMBL" id="MED6155462.1"/>
    </source>
</evidence>
<keyword evidence="2" id="KW-0645">Protease</keyword>
<evidence type="ECO:0008006" key="8">
    <source>
        <dbReference type="Google" id="ProtNLM"/>
    </source>
</evidence>
<evidence type="ECO:0000313" key="7">
    <source>
        <dbReference type="Proteomes" id="UP001341840"/>
    </source>
</evidence>
<dbReference type="PANTHER" id="PTHR11010:SF110">
    <property type="entry name" value="PROLYLCARBOXYPEPTIDASE-LIKE PROTEIN-RELATED"/>
    <property type="match status" value="1"/>
</dbReference>
<dbReference type="Pfam" id="PF05577">
    <property type="entry name" value="Peptidase_S28"/>
    <property type="match status" value="1"/>
</dbReference>